<dbReference type="RefSeq" id="WP_234519709.1">
    <property type="nucleotide sequence ID" value="NZ_BAAAUF010000024.1"/>
</dbReference>
<dbReference type="InterPro" id="IPR009003">
    <property type="entry name" value="Peptidase_S1_PA"/>
</dbReference>
<keyword evidence="4" id="KW-1185">Reference proteome</keyword>
<feature type="signal peptide" evidence="2">
    <location>
        <begin position="1"/>
        <end position="24"/>
    </location>
</feature>
<comment type="caution">
    <text evidence="3">The sequence shown here is derived from an EMBL/GenBank/DDBJ whole genome shotgun (WGS) entry which is preliminary data.</text>
</comment>
<dbReference type="EMBL" id="BAAAUF010000024">
    <property type="protein sequence ID" value="GAA3048398.1"/>
    <property type="molecule type" value="Genomic_DNA"/>
</dbReference>
<evidence type="ECO:0000313" key="4">
    <source>
        <dbReference type="Proteomes" id="UP001501532"/>
    </source>
</evidence>
<proteinExistence type="predicted"/>
<dbReference type="SUPFAM" id="SSF50494">
    <property type="entry name" value="Trypsin-like serine proteases"/>
    <property type="match status" value="1"/>
</dbReference>
<name>A0ABP6LM31_9ACTN</name>
<evidence type="ECO:0000256" key="1">
    <source>
        <dbReference type="ARBA" id="ARBA00022729"/>
    </source>
</evidence>
<accession>A0ABP6LM31</accession>
<feature type="chain" id="PRO_5046419818" evidence="2">
    <location>
        <begin position="25"/>
        <end position="301"/>
    </location>
</feature>
<reference evidence="4" key="1">
    <citation type="journal article" date="2019" name="Int. J. Syst. Evol. Microbiol.">
        <title>The Global Catalogue of Microorganisms (GCM) 10K type strain sequencing project: providing services to taxonomists for standard genome sequencing and annotation.</title>
        <authorList>
            <consortium name="The Broad Institute Genomics Platform"/>
            <consortium name="The Broad Institute Genome Sequencing Center for Infectious Disease"/>
            <person name="Wu L."/>
            <person name="Ma J."/>
        </authorList>
    </citation>
    <scope>NUCLEOTIDE SEQUENCE [LARGE SCALE GENOMIC DNA]</scope>
    <source>
        <strain evidence="4">JCM 9091</strain>
    </source>
</reference>
<dbReference type="PANTHER" id="PTHR15462">
    <property type="entry name" value="SERINE PROTEASE"/>
    <property type="match status" value="1"/>
</dbReference>
<organism evidence="3 4">
    <name type="scientific">Streptomyces glomeratus</name>
    <dbReference type="NCBI Taxonomy" id="284452"/>
    <lineage>
        <taxon>Bacteria</taxon>
        <taxon>Bacillati</taxon>
        <taxon>Actinomycetota</taxon>
        <taxon>Actinomycetes</taxon>
        <taxon>Kitasatosporales</taxon>
        <taxon>Streptomycetaceae</taxon>
        <taxon>Streptomyces</taxon>
    </lineage>
</organism>
<evidence type="ECO:0000256" key="2">
    <source>
        <dbReference type="SAM" id="SignalP"/>
    </source>
</evidence>
<gene>
    <name evidence="3" type="ORF">GCM10010448_34390</name>
</gene>
<dbReference type="PROSITE" id="PS00134">
    <property type="entry name" value="TRYPSIN_HIS"/>
    <property type="match status" value="1"/>
</dbReference>
<dbReference type="Gene3D" id="2.40.10.10">
    <property type="entry name" value="Trypsin-like serine proteases"/>
    <property type="match status" value="1"/>
</dbReference>
<protein>
    <submittedName>
        <fullName evidence="3">Trypsin-like peptidase domain-containing protein</fullName>
    </submittedName>
</protein>
<dbReference type="InterPro" id="IPR018114">
    <property type="entry name" value="TRYPSIN_HIS"/>
</dbReference>
<dbReference type="InterPro" id="IPR043504">
    <property type="entry name" value="Peptidase_S1_PA_chymotrypsin"/>
</dbReference>
<evidence type="ECO:0000313" key="3">
    <source>
        <dbReference type="EMBL" id="GAA3048398.1"/>
    </source>
</evidence>
<dbReference type="Proteomes" id="UP001501532">
    <property type="component" value="Unassembled WGS sequence"/>
</dbReference>
<keyword evidence="1 2" id="KW-0732">Signal</keyword>
<sequence length="301" mass="31972">MVSLRSRGVLLAATALLGGGSLIAAVPATAVTHTVPAAALSGHVSEAQATAAERYWTPQRMREADAASGHAASDVAPQSVGHPKRVGKIFYHFGGKDLSCTGTVVTSGSRDSILTAGHCLVWHGLKVGNDMSVFVPAYYHGQAPYGKWGIKGWAVPEPWAMHQNPSYDYGVIHVKSHHHVRIQSVTGANPYWSHAGWSGRATLVGYPSKYNYSTICGPTPLSKKVINGHKPEYQFQCRGFTNGVSGSPVLIGPGNTLAGEGTVIGVLGGLREGGDPKKDGLTSYANRLDGDFDRFWTSHTR</sequence>
<dbReference type="InterPro" id="IPR050966">
    <property type="entry name" value="Glutamyl_endopeptidase"/>
</dbReference>